<comment type="caution">
    <text evidence="1">The sequence shown here is derived from an EMBL/GenBank/DDBJ whole genome shotgun (WGS) entry which is preliminary data.</text>
</comment>
<organism evidence="1 2">
    <name type="scientific">Funneliformis geosporum</name>
    <dbReference type="NCBI Taxonomy" id="1117311"/>
    <lineage>
        <taxon>Eukaryota</taxon>
        <taxon>Fungi</taxon>
        <taxon>Fungi incertae sedis</taxon>
        <taxon>Mucoromycota</taxon>
        <taxon>Glomeromycotina</taxon>
        <taxon>Glomeromycetes</taxon>
        <taxon>Glomerales</taxon>
        <taxon>Glomeraceae</taxon>
        <taxon>Funneliformis</taxon>
    </lineage>
</organism>
<sequence length="117" mass="12326">MFAVSALANPLATSPFSQHLTKRAPLCGDLCTFICGACTCSADGCDDKPNCTKSVQCTGGECSNVCTGKCGDCTFNCSGCTGTPPLSLKNVLNIDVIEFLRINMYLSAQKCIIYCCN</sequence>
<keyword evidence="2" id="KW-1185">Reference proteome</keyword>
<dbReference type="AlphaFoldDB" id="A0A9W4SFT2"/>
<name>A0A9W4SFT2_9GLOM</name>
<reference evidence="1" key="1">
    <citation type="submission" date="2022-08" db="EMBL/GenBank/DDBJ databases">
        <authorList>
            <person name="Kallberg Y."/>
            <person name="Tangrot J."/>
            <person name="Rosling A."/>
        </authorList>
    </citation>
    <scope>NUCLEOTIDE SEQUENCE</scope>
    <source>
        <strain evidence="1">Wild A</strain>
    </source>
</reference>
<dbReference type="EMBL" id="CAMKVN010000392">
    <property type="protein sequence ID" value="CAI2167442.1"/>
    <property type="molecule type" value="Genomic_DNA"/>
</dbReference>
<accession>A0A9W4SFT2</accession>
<evidence type="ECO:0000313" key="1">
    <source>
        <dbReference type="EMBL" id="CAI2167442.1"/>
    </source>
</evidence>
<evidence type="ECO:0000313" key="2">
    <source>
        <dbReference type="Proteomes" id="UP001153678"/>
    </source>
</evidence>
<gene>
    <name evidence="1" type="ORF">FWILDA_LOCUS3076</name>
</gene>
<proteinExistence type="predicted"/>
<dbReference type="Proteomes" id="UP001153678">
    <property type="component" value="Unassembled WGS sequence"/>
</dbReference>
<protein>
    <submittedName>
        <fullName evidence="1">7875_t:CDS:1</fullName>
    </submittedName>
</protein>